<evidence type="ECO:0000313" key="3">
    <source>
        <dbReference type="Proteomes" id="UP001235744"/>
    </source>
</evidence>
<evidence type="ECO:0000313" key="2">
    <source>
        <dbReference type="EMBL" id="WLQ58947.1"/>
    </source>
</evidence>
<keyword evidence="1" id="KW-1133">Transmembrane helix</keyword>
<feature type="transmembrane region" description="Helical" evidence="1">
    <location>
        <begin position="48"/>
        <end position="71"/>
    </location>
</feature>
<reference evidence="2 3" key="1">
    <citation type="submission" date="2023-03" db="EMBL/GenBank/DDBJ databases">
        <title>Isolation and description of six Streptomyces strains from soil environments, able to metabolize different microbial glucans.</title>
        <authorList>
            <person name="Widen T."/>
            <person name="Larsbrink J."/>
        </authorList>
    </citation>
    <scope>NUCLEOTIDE SEQUENCE [LARGE SCALE GENOMIC DNA]</scope>
    <source>
        <strain evidence="2 3">Alt2</strain>
    </source>
</reference>
<evidence type="ECO:0008006" key="4">
    <source>
        <dbReference type="Google" id="ProtNLM"/>
    </source>
</evidence>
<organism evidence="2 3">
    <name type="scientific">Streptomyces poriferorum</name>
    <dbReference type="NCBI Taxonomy" id="2798799"/>
    <lineage>
        <taxon>Bacteria</taxon>
        <taxon>Bacillati</taxon>
        <taxon>Actinomycetota</taxon>
        <taxon>Actinomycetes</taxon>
        <taxon>Kitasatosporales</taxon>
        <taxon>Streptomycetaceae</taxon>
        <taxon>Streptomyces</taxon>
    </lineage>
</organism>
<proteinExistence type="predicted"/>
<keyword evidence="3" id="KW-1185">Reference proteome</keyword>
<feature type="transmembrane region" description="Helical" evidence="1">
    <location>
        <begin position="21"/>
        <end position="42"/>
    </location>
</feature>
<dbReference type="EMBL" id="CP120988">
    <property type="protein sequence ID" value="WLQ58947.1"/>
    <property type="molecule type" value="Genomic_DNA"/>
</dbReference>
<dbReference type="RefSeq" id="WP_306070108.1">
    <property type="nucleotide sequence ID" value="NZ_CP120988.1"/>
</dbReference>
<feature type="transmembrane region" description="Helical" evidence="1">
    <location>
        <begin position="108"/>
        <end position="130"/>
    </location>
</feature>
<keyword evidence="1" id="KW-0472">Membrane</keyword>
<dbReference type="Proteomes" id="UP001235744">
    <property type="component" value="Chromosome"/>
</dbReference>
<evidence type="ECO:0000256" key="1">
    <source>
        <dbReference type="SAM" id="Phobius"/>
    </source>
</evidence>
<accession>A0ABY9IY83</accession>
<name>A0ABY9IY83_9ACTN</name>
<sequence>MNVTEELKSVTSTRKLLNSMLWVIVTGAVFYSLMTSTPLVSAHSQWQWSGWALGILTDAAFILSISADAVLSKHGMDGGKWPTAFRWVTGLASLFLNTWSSVAEKDWVGVAIHAIAPAILICASEVAPIYRRRFRDLELLLTQEVTEEVVTRAVTPKKVTRNKGAEKVTVTPLVTGPVNGPLVTAEGEEVTGDSVTESVAIAELSPTKKGIKDAFLQGLSVTEAAKKVGKSRPYVSKVYKEIREALALTA</sequence>
<gene>
    <name evidence="2" type="ORF">P8A19_27520</name>
</gene>
<protein>
    <recommendedName>
        <fullName evidence="4">DUF2637 domain-containing protein</fullName>
    </recommendedName>
</protein>
<keyword evidence="1" id="KW-0812">Transmembrane</keyword>